<evidence type="ECO:0000256" key="6">
    <source>
        <dbReference type="ARBA" id="ARBA00022962"/>
    </source>
</evidence>
<sequence length="301" mass="32462">MTKTSLLAAHSFTWNLYQYFCLLGASVSVIRSQACTLDELIASYPNLTHLFISSGPGHPTTDSGISIPAIHHYAGKIPILGICMGLQCIYSAFGGEVSKVGEIVHGKTSLVSHDAKGLFKALPPHIQCTRYHSLAGRFGTLPSELEVTCWTNSNPQLANDPAPFDDKSSIIMGRKLAANVPPVQIDFYERIRQTSTGKVALMAESKRVSPSKGSFMTPTTPSSPAIAVSYAAAGASVISVLTEPKWFKGTLLDMLEVRLSVENAPNRPAILCKDFIIDPYQIDEARCYGADTILLIVACLT</sequence>
<name>A0ABY7CZS5_9BASI</name>
<keyword evidence="5" id="KW-0822">Tryptophan biosynthesis</keyword>
<comment type="catalytic activity">
    <reaction evidence="1">
        <text>1-(2-carboxyphenylamino)-1-deoxy-D-ribulose 5-phosphate + H(+) = (1S,2R)-1-C-(indol-3-yl)glycerol 3-phosphate + CO2 + H2O</text>
        <dbReference type="Rhea" id="RHEA:23476"/>
        <dbReference type="ChEBI" id="CHEBI:15377"/>
        <dbReference type="ChEBI" id="CHEBI:15378"/>
        <dbReference type="ChEBI" id="CHEBI:16526"/>
        <dbReference type="ChEBI" id="CHEBI:58613"/>
        <dbReference type="ChEBI" id="CHEBI:58866"/>
        <dbReference type="EC" id="4.1.1.48"/>
    </reaction>
</comment>
<evidence type="ECO:0000256" key="7">
    <source>
        <dbReference type="ARBA" id="ARBA00023141"/>
    </source>
</evidence>
<comment type="pathway">
    <text evidence="2">Amino-acid biosynthesis; L-tryptophan biosynthesis; L-tryptophan from chorismate: step 4/5.</text>
</comment>
<dbReference type="SUPFAM" id="SSF52317">
    <property type="entry name" value="Class I glutamine amidotransferase-like"/>
    <property type="match status" value="1"/>
</dbReference>
<dbReference type="InterPro" id="IPR013785">
    <property type="entry name" value="Aldolase_TIM"/>
</dbReference>
<dbReference type="GeneID" id="77801808"/>
<reference evidence="11" key="1">
    <citation type="submission" date="2022-10" db="EMBL/GenBank/DDBJ databases">
        <title>Puccinia triticina Genome sequencing and assembly.</title>
        <authorList>
            <person name="Li C."/>
        </authorList>
    </citation>
    <scope>NUCLEOTIDE SEQUENCE</scope>
    <source>
        <strain evidence="11">Pt15</strain>
    </source>
</reference>
<evidence type="ECO:0000256" key="3">
    <source>
        <dbReference type="ARBA" id="ARBA00004873"/>
    </source>
</evidence>
<evidence type="ECO:0000259" key="10">
    <source>
        <dbReference type="Pfam" id="PF00218"/>
    </source>
</evidence>
<keyword evidence="4" id="KW-0028">Amino-acid biosynthesis</keyword>
<evidence type="ECO:0008006" key="13">
    <source>
        <dbReference type="Google" id="ProtNLM"/>
    </source>
</evidence>
<dbReference type="Gene3D" id="3.40.50.880">
    <property type="match status" value="1"/>
</dbReference>
<dbReference type="PRINTS" id="PR00099">
    <property type="entry name" value="CPSGATASE"/>
</dbReference>
<keyword evidence="6" id="KW-0315">Glutamine amidotransferase</keyword>
<dbReference type="Pfam" id="PF00218">
    <property type="entry name" value="IGPS"/>
    <property type="match status" value="1"/>
</dbReference>
<dbReference type="Proteomes" id="UP001164743">
    <property type="component" value="Chromosome 10A"/>
</dbReference>
<dbReference type="CDD" id="cd01743">
    <property type="entry name" value="GATase1_Anthranilate_Synthase"/>
    <property type="match status" value="1"/>
</dbReference>
<evidence type="ECO:0000256" key="2">
    <source>
        <dbReference type="ARBA" id="ARBA00004696"/>
    </source>
</evidence>
<protein>
    <recommendedName>
        <fullName evidence="13">Indole-3-glycerol-phosphate synthase</fullName>
    </recommendedName>
</protein>
<evidence type="ECO:0000256" key="8">
    <source>
        <dbReference type="ARBA" id="ARBA00023239"/>
    </source>
</evidence>
<dbReference type="PROSITE" id="PS51273">
    <property type="entry name" value="GATASE_TYPE_1"/>
    <property type="match status" value="1"/>
</dbReference>
<evidence type="ECO:0000256" key="5">
    <source>
        <dbReference type="ARBA" id="ARBA00022822"/>
    </source>
</evidence>
<dbReference type="InterPro" id="IPR006221">
    <property type="entry name" value="TrpG/PapA_dom"/>
</dbReference>
<keyword evidence="7" id="KW-0057">Aromatic amino acid biosynthesis</keyword>
<dbReference type="Gene3D" id="3.20.20.70">
    <property type="entry name" value="Aldolase class I"/>
    <property type="match status" value="1"/>
</dbReference>
<accession>A0ABY7CZS5</accession>
<evidence type="ECO:0000256" key="4">
    <source>
        <dbReference type="ARBA" id="ARBA00022605"/>
    </source>
</evidence>
<keyword evidence="12" id="KW-1185">Reference proteome</keyword>
<dbReference type="PANTHER" id="PTHR43418:SF4">
    <property type="entry name" value="MULTIFUNCTIONAL TRYPTOPHAN BIOSYNTHESIS PROTEIN"/>
    <property type="match status" value="1"/>
</dbReference>
<evidence type="ECO:0000313" key="12">
    <source>
        <dbReference type="Proteomes" id="UP001164743"/>
    </source>
</evidence>
<evidence type="ECO:0000259" key="9">
    <source>
        <dbReference type="Pfam" id="PF00117"/>
    </source>
</evidence>
<comment type="pathway">
    <text evidence="3">Amino-acid biosynthesis; L-tryptophan biosynthesis; L-tryptophan from chorismate: step 1/5.</text>
</comment>
<dbReference type="InterPro" id="IPR050472">
    <property type="entry name" value="Anth_synth/Amidotransfase"/>
</dbReference>
<organism evidence="11 12">
    <name type="scientific">Puccinia triticina</name>
    <dbReference type="NCBI Taxonomy" id="208348"/>
    <lineage>
        <taxon>Eukaryota</taxon>
        <taxon>Fungi</taxon>
        <taxon>Dikarya</taxon>
        <taxon>Basidiomycota</taxon>
        <taxon>Pucciniomycotina</taxon>
        <taxon>Pucciniomycetes</taxon>
        <taxon>Pucciniales</taxon>
        <taxon>Pucciniaceae</taxon>
        <taxon>Puccinia</taxon>
    </lineage>
</organism>
<evidence type="ECO:0000313" key="11">
    <source>
        <dbReference type="EMBL" id="WAQ89285.1"/>
    </source>
</evidence>
<dbReference type="Pfam" id="PF00117">
    <property type="entry name" value="GATase"/>
    <property type="match status" value="1"/>
</dbReference>
<evidence type="ECO:0000256" key="1">
    <source>
        <dbReference type="ARBA" id="ARBA00001633"/>
    </source>
</evidence>
<gene>
    <name evidence="11" type="ORF">PtA15_10A709</name>
</gene>
<dbReference type="NCBIfam" id="TIGR00566">
    <property type="entry name" value="trpG_papA"/>
    <property type="match status" value="1"/>
</dbReference>
<dbReference type="EMBL" id="CP110430">
    <property type="protein sequence ID" value="WAQ89285.1"/>
    <property type="molecule type" value="Genomic_DNA"/>
</dbReference>
<dbReference type="InterPro" id="IPR029062">
    <property type="entry name" value="Class_I_gatase-like"/>
</dbReference>
<keyword evidence="8" id="KW-0456">Lyase</keyword>
<feature type="domain" description="Indole-3-glycerol phosphate synthase" evidence="10">
    <location>
        <begin position="177"/>
        <end position="300"/>
    </location>
</feature>
<dbReference type="SUPFAM" id="SSF51366">
    <property type="entry name" value="Ribulose-phoshate binding barrel"/>
    <property type="match status" value="1"/>
</dbReference>
<dbReference type="InterPro" id="IPR017926">
    <property type="entry name" value="GATASE"/>
</dbReference>
<dbReference type="InterPro" id="IPR013798">
    <property type="entry name" value="Indole-3-glycerol_P_synth_dom"/>
</dbReference>
<dbReference type="PRINTS" id="PR00096">
    <property type="entry name" value="GATASE"/>
</dbReference>
<dbReference type="PANTHER" id="PTHR43418">
    <property type="entry name" value="MULTIFUNCTIONAL TRYPTOPHAN BIOSYNTHESIS PROTEIN-RELATED"/>
    <property type="match status" value="1"/>
</dbReference>
<dbReference type="InterPro" id="IPR011060">
    <property type="entry name" value="RibuloseP-bd_barrel"/>
</dbReference>
<dbReference type="RefSeq" id="XP_053024840.1">
    <property type="nucleotide sequence ID" value="XM_053160913.1"/>
</dbReference>
<feature type="domain" description="Glutamine amidotransferase" evidence="9">
    <location>
        <begin position="10"/>
        <end position="154"/>
    </location>
</feature>
<proteinExistence type="predicted"/>
<dbReference type="PRINTS" id="PR00097">
    <property type="entry name" value="ANTSNTHASEII"/>
</dbReference>